<accession>A0A1G2QG19</accession>
<dbReference type="AlphaFoldDB" id="A0A1G2QG19"/>
<evidence type="ECO:0008006" key="3">
    <source>
        <dbReference type="Google" id="ProtNLM"/>
    </source>
</evidence>
<name>A0A1G2QG19_9BACT</name>
<reference evidence="1 2" key="1">
    <citation type="journal article" date="2016" name="Nat. Commun.">
        <title>Thousands of microbial genomes shed light on interconnected biogeochemical processes in an aquifer system.</title>
        <authorList>
            <person name="Anantharaman K."/>
            <person name="Brown C.T."/>
            <person name="Hug L.A."/>
            <person name="Sharon I."/>
            <person name="Castelle C.J."/>
            <person name="Probst A.J."/>
            <person name="Thomas B.C."/>
            <person name="Singh A."/>
            <person name="Wilkins M.J."/>
            <person name="Karaoz U."/>
            <person name="Brodie E.L."/>
            <person name="Williams K.H."/>
            <person name="Hubbard S.S."/>
            <person name="Banfield J.F."/>
        </authorList>
    </citation>
    <scope>NUCLEOTIDE SEQUENCE [LARGE SCALE GENOMIC DNA]</scope>
</reference>
<dbReference type="STRING" id="1802439.A2589_03405"/>
<proteinExistence type="predicted"/>
<dbReference type="EMBL" id="MHTK01000007">
    <property type="protein sequence ID" value="OHA59323.1"/>
    <property type="molecule type" value="Genomic_DNA"/>
</dbReference>
<comment type="caution">
    <text evidence="1">The sequence shown here is derived from an EMBL/GenBank/DDBJ whole genome shotgun (WGS) entry which is preliminary data.</text>
</comment>
<sequence length="197" mass="23296">MEILEKLFGSKHRVKLMRLFIFNPEKFFERKDIAKRSKVPAAPLRRELNLLISIDFIKSRKVSVQKGKRRSSVMVWELNQTFPLLQILRQLLNADFLRRKTNITKRFKNCGRVKLLVVSGIFIDDDERRLDLLIVGENLKRPIIEKTIKTIEADVGRELTYAVLETEDFLYRAGTSDRFIRDIFDYPHEKVVDKLVF</sequence>
<evidence type="ECO:0000313" key="2">
    <source>
        <dbReference type="Proteomes" id="UP000177838"/>
    </source>
</evidence>
<organism evidence="1 2">
    <name type="scientific">Candidatus Vogelbacteria bacterium RIFOXYD1_FULL_46_19</name>
    <dbReference type="NCBI Taxonomy" id="1802439"/>
    <lineage>
        <taxon>Bacteria</taxon>
        <taxon>Candidatus Vogeliibacteriota</taxon>
    </lineage>
</organism>
<protein>
    <recommendedName>
        <fullName evidence="3">Transcriptional regulator</fullName>
    </recommendedName>
</protein>
<evidence type="ECO:0000313" key="1">
    <source>
        <dbReference type="EMBL" id="OHA59323.1"/>
    </source>
</evidence>
<gene>
    <name evidence="1" type="ORF">A2589_03405</name>
</gene>
<dbReference type="Proteomes" id="UP000177838">
    <property type="component" value="Unassembled WGS sequence"/>
</dbReference>